<evidence type="ECO:0000313" key="9">
    <source>
        <dbReference type="RefSeq" id="XP_022345457.1"/>
    </source>
</evidence>
<evidence type="ECO:0000313" key="8">
    <source>
        <dbReference type="RefSeq" id="XP_022345456.1"/>
    </source>
</evidence>
<keyword evidence="2 4" id="KW-0195">Cyclin</keyword>
<protein>
    <submittedName>
        <fullName evidence="8 9">Cyclin-J-like</fullName>
    </submittedName>
</protein>
<dbReference type="CDD" id="cd20529">
    <property type="entry name" value="CYCLIN_CCNJ-like_rpt2"/>
    <property type="match status" value="1"/>
</dbReference>
<dbReference type="Proteomes" id="UP000694844">
    <property type="component" value="Chromosome 5"/>
</dbReference>
<evidence type="ECO:0000256" key="2">
    <source>
        <dbReference type="ARBA" id="ARBA00023127"/>
    </source>
</evidence>
<evidence type="ECO:0000259" key="5">
    <source>
        <dbReference type="SMART" id="SM00385"/>
    </source>
</evidence>
<dbReference type="RefSeq" id="XP_022345457.1">
    <property type="nucleotide sequence ID" value="XM_022489749.1"/>
</dbReference>
<dbReference type="InterPro" id="IPR013763">
    <property type="entry name" value="Cyclin-like_dom"/>
</dbReference>
<evidence type="ECO:0000256" key="4">
    <source>
        <dbReference type="RuleBase" id="RU000383"/>
    </source>
</evidence>
<dbReference type="InterPro" id="IPR004367">
    <property type="entry name" value="Cyclin_C-dom"/>
</dbReference>
<dbReference type="InterPro" id="IPR006671">
    <property type="entry name" value="Cyclin_N"/>
</dbReference>
<evidence type="ECO:0000256" key="3">
    <source>
        <dbReference type="ARBA" id="ARBA00023306"/>
    </source>
</evidence>
<name>A0A8B8EZP1_CRAVI</name>
<proteinExistence type="inferred from homology"/>
<keyword evidence="3" id="KW-0131">Cell cycle</keyword>
<feature type="domain" description="Cyclin C-terminal" evidence="6">
    <location>
        <begin position="145"/>
        <end position="282"/>
    </location>
</feature>
<evidence type="ECO:0000313" key="10">
    <source>
        <dbReference type="RefSeq" id="XP_022345459.1"/>
    </source>
</evidence>
<dbReference type="RefSeq" id="XP_022345456.1">
    <property type="nucleotide sequence ID" value="XM_022489748.1"/>
</dbReference>
<dbReference type="RefSeq" id="XP_022345459.1">
    <property type="nucleotide sequence ID" value="XM_022489751.1"/>
</dbReference>
<feature type="domain" description="Cyclin-like" evidence="5">
    <location>
        <begin position="163"/>
        <end position="247"/>
    </location>
</feature>
<evidence type="ECO:0000256" key="1">
    <source>
        <dbReference type="ARBA" id="ARBA00022618"/>
    </source>
</evidence>
<comment type="similarity">
    <text evidence="4">Belongs to the cyclin family.</text>
</comment>
<gene>
    <name evidence="8 9 10 11" type="primary">LOC111138006</name>
</gene>
<dbReference type="Pfam" id="PF00134">
    <property type="entry name" value="Cyclin_N"/>
    <property type="match status" value="1"/>
</dbReference>
<keyword evidence="1" id="KW-0132">Cell division</keyword>
<reference evidence="8 9" key="1">
    <citation type="submission" date="2025-04" db="UniProtKB">
        <authorList>
            <consortium name="RefSeq"/>
        </authorList>
    </citation>
    <scope>IDENTIFICATION</scope>
    <source>
        <tissue evidence="8 9">Whole sample</tissue>
    </source>
</reference>
<dbReference type="AlphaFoldDB" id="A0A8B8EZP1"/>
<dbReference type="Gene3D" id="1.10.472.10">
    <property type="entry name" value="Cyclin-like"/>
    <property type="match status" value="2"/>
</dbReference>
<dbReference type="InterPro" id="IPR036915">
    <property type="entry name" value="Cyclin-like_sf"/>
</dbReference>
<evidence type="ECO:0000259" key="6">
    <source>
        <dbReference type="SMART" id="SM01332"/>
    </source>
</evidence>
<dbReference type="RefSeq" id="XP_022345460.1">
    <property type="nucleotide sequence ID" value="XM_022489752.1"/>
</dbReference>
<keyword evidence="7" id="KW-1185">Reference proteome</keyword>
<evidence type="ECO:0000313" key="11">
    <source>
        <dbReference type="RefSeq" id="XP_022345460.1"/>
    </source>
</evidence>
<accession>A0A8B8EZP1</accession>
<dbReference type="GO" id="GO:0051726">
    <property type="term" value="P:regulation of cell cycle"/>
    <property type="evidence" value="ECO:0007669"/>
    <property type="project" value="UniProtKB-ARBA"/>
</dbReference>
<dbReference type="SUPFAM" id="SSF47954">
    <property type="entry name" value="Cyclin-like"/>
    <property type="match status" value="2"/>
</dbReference>
<dbReference type="SMART" id="SM01332">
    <property type="entry name" value="Cyclin_C"/>
    <property type="match status" value="1"/>
</dbReference>
<dbReference type="CDD" id="cd20528">
    <property type="entry name" value="CYCLIN_CCNJ-like_rpt1"/>
    <property type="match status" value="1"/>
</dbReference>
<dbReference type="SMART" id="SM00385">
    <property type="entry name" value="CYCLIN"/>
    <property type="match status" value="2"/>
</dbReference>
<dbReference type="FunFam" id="1.10.472.10:FF:000010">
    <property type="entry name" value="G1/S-specific cyclin Cln1"/>
    <property type="match status" value="1"/>
</dbReference>
<dbReference type="KEGG" id="cvn:111138006"/>
<sequence length="314" mass="36461">MMEIEWWKNKISEEIYDTLRAKEQNLPPYHGHSPQLWFRRHLVDWLAIVVETFSLGTTSQHLAIHLLDFFMDKLEVDQNHLYLLAMACLSISVKYEEHCDKTLRLNNLNHMLPAHSLLEVGYSAAELTNMEITVLNFFDWSLSVPTVAQFVPYFLVVSVDDYDLIDGQRMTSKSAVVACLEKHTKYFMEISLQDHVFRNYSPSLIAASCIAASRISLRLTPTWPQHLQLMTDFFIEELLPCVNSMLRFQKKDQQLSQCSVMMPQYPMVTSQYPSYPSHHPHPSYHPQCYPSAFVTPQHMVIQSERPQLFACRGS</sequence>
<dbReference type="Pfam" id="PF02984">
    <property type="entry name" value="Cyclin_C"/>
    <property type="match status" value="1"/>
</dbReference>
<dbReference type="GeneID" id="111138006"/>
<dbReference type="PANTHER" id="PTHR10177">
    <property type="entry name" value="CYCLINS"/>
    <property type="match status" value="1"/>
</dbReference>
<dbReference type="GO" id="GO:0051301">
    <property type="term" value="P:cell division"/>
    <property type="evidence" value="ECO:0007669"/>
    <property type="project" value="UniProtKB-KW"/>
</dbReference>
<organism evidence="7 8">
    <name type="scientific">Crassostrea virginica</name>
    <name type="common">Eastern oyster</name>
    <dbReference type="NCBI Taxonomy" id="6565"/>
    <lineage>
        <taxon>Eukaryota</taxon>
        <taxon>Metazoa</taxon>
        <taxon>Spiralia</taxon>
        <taxon>Lophotrochozoa</taxon>
        <taxon>Mollusca</taxon>
        <taxon>Bivalvia</taxon>
        <taxon>Autobranchia</taxon>
        <taxon>Pteriomorphia</taxon>
        <taxon>Ostreida</taxon>
        <taxon>Ostreoidea</taxon>
        <taxon>Ostreidae</taxon>
        <taxon>Crassostrea</taxon>
    </lineage>
</organism>
<dbReference type="InterPro" id="IPR039361">
    <property type="entry name" value="Cyclin"/>
</dbReference>
<dbReference type="OrthoDB" id="285802at2759"/>
<evidence type="ECO:0000313" key="7">
    <source>
        <dbReference type="Proteomes" id="UP000694844"/>
    </source>
</evidence>
<feature type="domain" description="Cyclin-like" evidence="5">
    <location>
        <begin position="44"/>
        <end position="136"/>
    </location>
</feature>
<dbReference type="GO" id="GO:0019887">
    <property type="term" value="F:protein kinase regulator activity"/>
    <property type="evidence" value="ECO:0007669"/>
    <property type="project" value="UniProtKB-ARBA"/>
</dbReference>